<feature type="chain" id="PRO_5032885521" evidence="2">
    <location>
        <begin position="21"/>
        <end position="141"/>
    </location>
</feature>
<accession>A0A834G2B6</accession>
<gene>
    <name evidence="3" type="ORF">RHSIM_Rhsim13G0216800</name>
</gene>
<name>A0A834G2B6_RHOSS</name>
<feature type="signal peptide" evidence="2">
    <location>
        <begin position="1"/>
        <end position="20"/>
    </location>
</feature>
<feature type="compositionally biased region" description="Polar residues" evidence="1">
    <location>
        <begin position="130"/>
        <end position="141"/>
    </location>
</feature>
<keyword evidence="2" id="KW-0732">Signal</keyword>
<reference evidence="3" key="1">
    <citation type="submission" date="2019-11" db="EMBL/GenBank/DDBJ databases">
        <authorList>
            <person name="Liu Y."/>
            <person name="Hou J."/>
            <person name="Li T.-Q."/>
            <person name="Guan C.-H."/>
            <person name="Wu X."/>
            <person name="Wu H.-Z."/>
            <person name="Ling F."/>
            <person name="Zhang R."/>
            <person name="Shi X.-G."/>
            <person name="Ren J.-P."/>
            <person name="Chen E.-F."/>
            <person name="Sun J.-M."/>
        </authorList>
    </citation>
    <scope>NUCLEOTIDE SEQUENCE</scope>
    <source>
        <strain evidence="3">Adult_tree_wgs_1</strain>
        <tissue evidence="3">Leaves</tissue>
    </source>
</reference>
<dbReference type="OrthoDB" id="1915803at2759"/>
<proteinExistence type="predicted"/>
<dbReference type="AlphaFoldDB" id="A0A834G2B6"/>
<evidence type="ECO:0000313" key="4">
    <source>
        <dbReference type="Proteomes" id="UP000626092"/>
    </source>
</evidence>
<comment type="caution">
    <text evidence="3">The sequence shown here is derived from an EMBL/GenBank/DDBJ whole genome shotgun (WGS) entry which is preliminary data.</text>
</comment>
<sequence length="141" mass="15366">MDRKQIALILFSVLMVVSLAEKLQPSESQDTPVAENALKQEHLTYKLKCLCSKGTTKCMELPKAASDLKSAEGSARVGAQRRRTRSHACSSARSVVLNACVCLREPMETSRFALATITGRPREEDPNALESGNTTTPGYLP</sequence>
<evidence type="ECO:0000256" key="1">
    <source>
        <dbReference type="SAM" id="MobiDB-lite"/>
    </source>
</evidence>
<feature type="region of interest" description="Disordered" evidence="1">
    <location>
        <begin position="118"/>
        <end position="141"/>
    </location>
</feature>
<dbReference type="EMBL" id="WJXA01000013">
    <property type="protein sequence ID" value="KAF7121314.1"/>
    <property type="molecule type" value="Genomic_DNA"/>
</dbReference>
<evidence type="ECO:0000256" key="2">
    <source>
        <dbReference type="SAM" id="SignalP"/>
    </source>
</evidence>
<dbReference type="Proteomes" id="UP000626092">
    <property type="component" value="Unassembled WGS sequence"/>
</dbReference>
<organism evidence="3 4">
    <name type="scientific">Rhododendron simsii</name>
    <name type="common">Sims's rhododendron</name>
    <dbReference type="NCBI Taxonomy" id="118357"/>
    <lineage>
        <taxon>Eukaryota</taxon>
        <taxon>Viridiplantae</taxon>
        <taxon>Streptophyta</taxon>
        <taxon>Embryophyta</taxon>
        <taxon>Tracheophyta</taxon>
        <taxon>Spermatophyta</taxon>
        <taxon>Magnoliopsida</taxon>
        <taxon>eudicotyledons</taxon>
        <taxon>Gunneridae</taxon>
        <taxon>Pentapetalae</taxon>
        <taxon>asterids</taxon>
        <taxon>Ericales</taxon>
        <taxon>Ericaceae</taxon>
        <taxon>Ericoideae</taxon>
        <taxon>Rhodoreae</taxon>
        <taxon>Rhododendron</taxon>
    </lineage>
</organism>
<protein>
    <submittedName>
        <fullName evidence="3">Uncharacterized protein</fullName>
    </submittedName>
</protein>
<keyword evidence="4" id="KW-1185">Reference proteome</keyword>
<evidence type="ECO:0000313" key="3">
    <source>
        <dbReference type="EMBL" id="KAF7121314.1"/>
    </source>
</evidence>